<evidence type="ECO:0000256" key="5">
    <source>
        <dbReference type="ARBA" id="ARBA00023125"/>
    </source>
</evidence>
<comment type="caution">
    <text evidence="12">The sequence shown here is derived from an EMBL/GenBank/DDBJ whole genome shotgun (WGS) entry which is preliminary data.</text>
</comment>
<keyword evidence="1 9" id="KW-0479">Metal-binding</keyword>
<evidence type="ECO:0000256" key="1">
    <source>
        <dbReference type="ARBA" id="ARBA00022723"/>
    </source>
</evidence>
<feature type="domain" description="Dof-type" evidence="11">
    <location>
        <begin position="31"/>
        <end position="85"/>
    </location>
</feature>
<dbReference type="GO" id="GO:0003700">
    <property type="term" value="F:DNA-binding transcription factor activity"/>
    <property type="evidence" value="ECO:0007669"/>
    <property type="project" value="UniProtKB-UniRule"/>
</dbReference>
<keyword evidence="4 9" id="KW-0805">Transcription regulation</keyword>
<dbReference type="Gramene" id="OMP00154">
    <property type="protein sequence ID" value="OMP00154"/>
    <property type="gene ID" value="CCACVL1_03454"/>
</dbReference>
<evidence type="ECO:0000256" key="7">
    <source>
        <dbReference type="ARBA" id="ARBA00023242"/>
    </source>
</evidence>
<reference evidence="12 13" key="1">
    <citation type="submission" date="2013-09" db="EMBL/GenBank/DDBJ databases">
        <title>Corchorus capsularis genome sequencing.</title>
        <authorList>
            <person name="Alam M."/>
            <person name="Haque M.S."/>
            <person name="Islam M.S."/>
            <person name="Emdad E.M."/>
            <person name="Islam M.M."/>
            <person name="Ahmed B."/>
            <person name="Halim A."/>
            <person name="Hossen Q.M.M."/>
            <person name="Hossain M.Z."/>
            <person name="Ahmed R."/>
            <person name="Khan M.M."/>
            <person name="Islam R."/>
            <person name="Rashid M.M."/>
            <person name="Khan S.A."/>
            <person name="Rahman M.S."/>
            <person name="Alam M."/>
        </authorList>
    </citation>
    <scope>NUCLEOTIDE SEQUENCE [LARGE SCALE GENOMIC DNA]</scope>
    <source>
        <strain evidence="13">cv. CVL-1</strain>
        <tissue evidence="12">Whole seedling</tissue>
    </source>
</reference>
<dbReference type="PANTHER" id="PTHR31992:SF316">
    <property type="entry name" value="DOF ZINC FINGER PROTEIN DOF1.2"/>
    <property type="match status" value="1"/>
</dbReference>
<keyword evidence="5 8" id="KW-0238">DNA-binding</keyword>
<evidence type="ECO:0000256" key="4">
    <source>
        <dbReference type="ARBA" id="ARBA00023015"/>
    </source>
</evidence>
<comment type="function">
    <text evidence="9">Transcription factor that binds specifically to a 5'-AA[AG]G-3' consensus core sequence.</text>
</comment>
<dbReference type="PANTHER" id="PTHR31992">
    <property type="entry name" value="DOF ZINC FINGER PROTEIN DOF1.4-RELATED"/>
    <property type="match status" value="1"/>
</dbReference>
<accession>A0A1R3JZ98</accession>
<dbReference type="GO" id="GO:0008270">
    <property type="term" value="F:zinc ion binding"/>
    <property type="evidence" value="ECO:0007669"/>
    <property type="project" value="UniProtKB-KW"/>
</dbReference>
<evidence type="ECO:0000313" key="13">
    <source>
        <dbReference type="Proteomes" id="UP000188268"/>
    </source>
</evidence>
<dbReference type="GO" id="GO:0005634">
    <property type="term" value="C:nucleus"/>
    <property type="evidence" value="ECO:0007669"/>
    <property type="project" value="UniProtKB-SubCell"/>
</dbReference>
<feature type="region of interest" description="Disordered" evidence="10">
    <location>
        <begin position="79"/>
        <end position="135"/>
    </location>
</feature>
<dbReference type="OrthoDB" id="1927254at2759"/>
<evidence type="ECO:0000256" key="10">
    <source>
        <dbReference type="SAM" id="MobiDB-lite"/>
    </source>
</evidence>
<evidence type="ECO:0000256" key="6">
    <source>
        <dbReference type="ARBA" id="ARBA00023163"/>
    </source>
</evidence>
<dbReference type="InterPro" id="IPR003851">
    <property type="entry name" value="Znf_Dof"/>
</dbReference>
<dbReference type="GO" id="GO:0003677">
    <property type="term" value="F:DNA binding"/>
    <property type="evidence" value="ECO:0007669"/>
    <property type="project" value="UniProtKB-UniRule"/>
</dbReference>
<comment type="subcellular location">
    <subcellularLocation>
        <location evidence="8 9">Nucleus</location>
    </subcellularLocation>
</comment>
<proteinExistence type="predicted"/>
<organism evidence="12 13">
    <name type="scientific">Corchorus capsularis</name>
    <name type="common">Jute</name>
    <dbReference type="NCBI Taxonomy" id="210143"/>
    <lineage>
        <taxon>Eukaryota</taxon>
        <taxon>Viridiplantae</taxon>
        <taxon>Streptophyta</taxon>
        <taxon>Embryophyta</taxon>
        <taxon>Tracheophyta</taxon>
        <taxon>Spermatophyta</taxon>
        <taxon>Magnoliopsida</taxon>
        <taxon>eudicotyledons</taxon>
        <taxon>Gunneridae</taxon>
        <taxon>Pentapetalae</taxon>
        <taxon>rosids</taxon>
        <taxon>malvids</taxon>
        <taxon>Malvales</taxon>
        <taxon>Malvaceae</taxon>
        <taxon>Grewioideae</taxon>
        <taxon>Apeibeae</taxon>
        <taxon>Corchorus</taxon>
    </lineage>
</organism>
<feature type="compositionally biased region" description="Polar residues" evidence="10">
    <location>
        <begin position="94"/>
        <end position="115"/>
    </location>
</feature>
<dbReference type="Pfam" id="PF02701">
    <property type="entry name" value="Zn_ribbon_Dof"/>
    <property type="match status" value="1"/>
</dbReference>
<dbReference type="OMA" id="SFECQLQ"/>
<dbReference type="EMBL" id="AWWV01006699">
    <property type="protein sequence ID" value="OMP00154.1"/>
    <property type="molecule type" value="Genomic_DNA"/>
</dbReference>
<keyword evidence="6 9" id="KW-0804">Transcription</keyword>
<evidence type="ECO:0000256" key="2">
    <source>
        <dbReference type="ARBA" id="ARBA00022771"/>
    </source>
</evidence>
<evidence type="ECO:0000256" key="3">
    <source>
        <dbReference type="ARBA" id="ARBA00022833"/>
    </source>
</evidence>
<keyword evidence="7 8" id="KW-0539">Nucleus</keyword>
<dbReference type="PROSITE" id="PS50884">
    <property type="entry name" value="ZF_DOF_2"/>
    <property type="match status" value="1"/>
</dbReference>
<dbReference type="InterPro" id="IPR045174">
    <property type="entry name" value="Dof"/>
</dbReference>
<protein>
    <recommendedName>
        <fullName evidence="9">Dof zinc finger protein</fullName>
    </recommendedName>
</protein>
<keyword evidence="13" id="KW-1185">Reference proteome</keyword>
<dbReference type="AlphaFoldDB" id="A0A1R3JZ98"/>
<evidence type="ECO:0000256" key="9">
    <source>
        <dbReference type="RuleBase" id="RU369094"/>
    </source>
</evidence>
<dbReference type="PROSITE" id="PS01361">
    <property type="entry name" value="ZF_DOF_1"/>
    <property type="match status" value="1"/>
</dbReference>
<dbReference type="Proteomes" id="UP000188268">
    <property type="component" value="Unassembled WGS sequence"/>
</dbReference>
<evidence type="ECO:0000259" key="11">
    <source>
        <dbReference type="PROSITE" id="PS50884"/>
    </source>
</evidence>
<dbReference type="STRING" id="210143.A0A1R3JZ98"/>
<evidence type="ECO:0000313" key="12">
    <source>
        <dbReference type="EMBL" id="OMP00154.1"/>
    </source>
</evidence>
<name>A0A1R3JZ98_COCAP</name>
<keyword evidence="3 9" id="KW-0862">Zinc</keyword>
<evidence type="ECO:0000256" key="8">
    <source>
        <dbReference type="PROSITE-ProRule" id="PRU00071"/>
    </source>
</evidence>
<keyword evidence="2 8" id="KW-0863">Zinc-finger</keyword>
<sequence>MFTVNHNRMLQCGPRPFLMDRKWKSNAEVAPNCPRCASANTKFCYYNNYSLSQPRYFCKGCRRYWTKGGSLRNVPVGGGCRKSRRAKSNRVEVDNNNNVLRTNAQNPKSLSSFGSPTDEMSGASGGSPDGKSGPANGSDIDLALVFAKFLNQTTSFDQPDHDNIIVSQELPNAGIDAWSCLEQDTNSQNDSSSMECQKPEALFYSNIPESYVLQGMPQQVEENYKDCIQELLESDDHVDGFMLPNLVAVEMMMVQDALWSTTPNFECQPMVESFPGEDQLKISANLTSENCGSYHLSGFGVFSKP</sequence>
<gene>
    <name evidence="12" type="ORF">CCACVL1_03454</name>
</gene>